<evidence type="ECO:0000256" key="21">
    <source>
        <dbReference type="SAM" id="Phobius"/>
    </source>
</evidence>
<dbReference type="AlphaFoldDB" id="A0A1X2I4J0"/>
<proteinExistence type="inferred from homology"/>
<organism evidence="22 23">
    <name type="scientific">Absidia repens</name>
    <dbReference type="NCBI Taxonomy" id="90262"/>
    <lineage>
        <taxon>Eukaryota</taxon>
        <taxon>Fungi</taxon>
        <taxon>Fungi incertae sedis</taxon>
        <taxon>Mucoromycota</taxon>
        <taxon>Mucoromycotina</taxon>
        <taxon>Mucoromycetes</taxon>
        <taxon>Mucorales</taxon>
        <taxon>Cunninghamellaceae</taxon>
        <taxon>Absidia</taxon>
    </lineage>
</organism>
<keyword evidence="14" id="KW-0753">Steroid metabolism</keyword>
<feature type="transmembrane region" description="Helical" evidence="21">
    <location>
        <begin position="364"/>
        <end position="383"/>
    </location>
</feature>
<evidence type="ECO:0000256" key="13">
    <source>
        <dbReference type="ARBA" id="ARBA00023166"/>
    </source>
</evidence>
<dbReference type="PANTHER" id="PTHR21257:SF52">
    <property type="entry name" value="DELTA(14)-STEROL REDUCTASE TM7SF2"/>
    <property type="match status" value="1"/>
</dbReference>
<feature type="transmembrane region" description="Helical" evidence="21">
    <location>
        <begin position="136"/>
        <end position="154"/>
    </location>
</feature>
<keyword evidence="7" id="KW-0752">Steroid biosynthesis</keyword>
<keyword evidence="4" id="KW-0444">Lipid biosynthesis</keyword>
<evidence type="ECO:0000256" key="9">
    <source>
        <dbReference type="ARBA" id="ARBA00023002"/>
    </source>
</evidence>
<evidence type="ECO:0000256" key="4">
    <source>
        <dbReference type="ARBA" id="ARBA00022516"/>
    </source>
</evidence>
<name>A0A1X2I4J0_9FUNG</name>
<dbReference type="InterPro" id="IPR001171">
    <property type="entry name" value="ERG24_DHCR-like"/>
</dbReference>
<dbReference type="PROSITE" id="PS01017">
    <property type="entry name" value="STEROL_REDUCT_1"/>
    <property type="match status" value="1"/>
</dbReference>
<keyword evidence="10" id="KW-0756">Sterol biosynthesis</keyword>
<protein>
    <recommendedName>
        <fullName evidence="17">Delta(14)-sterol reductase ERG24</fullName>
        <ecNumber evidence="3">1.3.1.70</ecNumber>
    </recommendedName>
    <alternativeName>
        <fullName evidence="19">C-14 sterol reductase ERG24</fullName>
    </alternativeName>
    <alternativeName>
        <fullName evidence="18">Sterol C14-reductase ERG24</fullName>
    </alternativeName>
</protein>
<sequence length="497" mass="56760">MQTRSSRRLANKRNAANTSSSKDVKSTRSKSPATTKRRASTSKANPKAAAKEAEKAKPTLTPRQWAALNPKTKHYEFGGPLGAFAMVTCLPLLVLLFAFGCDSTGYEPLTRGYRFISDLVQFKFDLDMLISMLTSWNPTAFFCFIIFSAQLVTFTMSLPGEEIQGTELRDGSKLTYRLNGLSVLQTSMTMILMTSKSQGLYFPIWVADNFRHFAVASLFIAFLVSIIAYLSSFRGQKLLALGGNTGNTIYDFMIGRELNPRINTFDVKYFTELRPGLIAWFFLNICMAIKQYSTLQRLTNSMILVVLFQAFYILDALWNEASILSTMDITTDGFGFMLAFGNFCWVPMMYSLQARYLSDFPLDLPYWLVAVVITLEVGGYYIFRASNSQKDSFRQKPDDPKNKDLEYITTRSGSRLLTSGWWGKARHINYLGDWMMSIAWCLPCGFSSVIPWFYCIYFAILLIHRERRDDAKCRDKYGKDWDRYCEKVPYRIVPGVY</sequence>
<keyword evidence="5 21" id="KW-0812">Transmembrane</keyword>
<comment type="subcellular location">
    <subcellularLocation>
        <location evidence="1">Membrane</location>
        <topology evidence="1">Multi-pass membrane protein</topology>
    </subcellularLocation>
</comment>
<evidence type="ECO:0000256" key="8">
    <source>
        <dbReference type="ARBA" id="ARBA00022989"/>
    </source>
</evidence>
<comment type="caution">
    <text evidence="22">The sequence shown here is derived from an EMBL/GenBank/DDBJ whole genome shotgun (WGS) entry which is preliminary data.</text>
</comment>
<evidence type="ECO:0000256" key="2">
    <source>
        <dbReference type="ARBA" id="ARBA00005402"/>
    </source>
</evidence>
<evidence type="ECO:0000256" key="17">
    <source>
        <dbReference type="ARBA" id="ARBA00074394"/>
    </source>
</evidence>
<dbReference type="EC" id="1.3.1.70" evidence="3"/>
<evidence type="ECO:0000256" key="15">
    <source>
        <dbReference type="ARBA" id="ARBA00052254"/>
    </source>
</evidence>
<feature type="transmembrane region" description="Helical" evidence="21">
    <location>
        <begin position="174"/>
        <end position="193"/>
    </location>
</feature>
<keyword evidence="6" id="KW-0521">NADP</keyword>
<feature type="transmembrane region" description="Helical" evidence="21">
    <location>
        <begin position="213"/>
        <end position="231"/>
    </location>
</feature>
<feature type="transmembrane region" description="Helical" evidence="21">
    <location>
        <begin position="81"/>
        <end position="100"/>
    </location>
</feature>
<evidence type="ECO:0000313" key="23">
    <source>
        <dbReference type="Proteomes" id="UP000193560"/>
    </source>
</evidence>
<evidence type="ECO:0000256" key="16">
    <source>
        <dbReference type="ARBA" id="ARBA00060638"/>
    </source>
</evidence>
<comment type="catalytic activity">
    <reaction evidence="15">
        <text>4,4-dimethyl-5alpha-cholesta-8,24-dien-3beta-ol + NADP(+) = 4,4-dimethyl-5alpha-cholesta-8,14,24-trien-3beta-ol + NADPH + H(+)</text>
        <dbReference type="Rhea" id="RHEA:18561"/>
        <dbReference type="ChEBI" id="CHEBI:15378"/>
        <dbReference type="ChEBI" id="CHEBI:17813"/>
        <dbReference type="ChEBI" id="CHEBI:18364"/>
        <dbReference type="ChEBI" id="CHEBI:57783"/>
        <dbReference type="ChEBI" id="CHEBI:58349"/>
        <dbReference type="EC" id="1.3.1.70"/>
    </reaction>
    <physiologicalReaction direction="right-to-left" evidence="15">
        <dbReference type="Rhea" id="RHEA:18563"/>
    </physiologicalReaction>
</comment>
<evidence type="ECO:0000256" key="6">
    <source>
        <dbReference type="ARBA" id="ARBA00022857"/>
    </source>
</evidence>
<feature type="transmembrane region" description="Helical" evidence="21">
    <location>
        <begin position="334"/>
        <end position="352"/>
    </location>
</feature>
<dbReference type="GO" id="GO:0050613">
    <property type="term" value="F:Delta14-sterol reductase activity"/>
    <property type="evidence" value="ECO:0007669"/>
    <property type="project" value="UniProtKB-EC"/>
</dbReference>
<keyword evidence="13" id="KW-1207">Sterol metabolism</keyword>
<evidence type="ECO:0000256" key="5">
    <source>
        <dbReference type="ARBA" id="ARBA00022692"/>
    </source>
</evidence>
<dbReference type="Proteomes" id="UP000193560">
    <property type="component" value="Unassembled WGS sequence"/>
</dbReference>
<evidence type="ECO:0000256" key="12">
    <source>
        <dbReference type="ARBA" id="ARBA00023136"/>
    </source>
</evidence>
<feature type="region of interest" description="Disordered" evidence="20">
    <location>
        <begin position="1"/>
        <end position="63"/>
    </location>
</feature>
<dbReference type="GO" id="GO:0006696">
    <property type="term" value="P:ergosterol biosynthetic process"/>
    <property type="evidence" value="ECO:0007669"/>
    <property type="project" value="TreeGrafter"/>
</dbReference>
<evidence type="ECO:0000256" key="20">
    <source>
        <dbReference type="SAM" id="MobiDB-lite"/>
    </source>
</evidence>
<dbReference type="Gene3D" id="1.20.120.1630">
    <property type="match status" value="1"/>
</dbReference>
<evidence type="ECO:0000256" key="1">
    <source>
        <dbReference type="ARBA" id="ARBA00004141"/>
    </source>
</evidence>
<keyword evidence="8 21" id="KW-1133">Transmembrane helix</keyword>
<dbReference type="EMBL" id="MCGE01000028">
    <property type="protein sequence ID" value="ORZ09233.1"/>
    <property type="molecule type" value="Genomic_DNA"/>
</dbReference>
<feature type="compositionally biased region" description="Basic residues" evidence="20">
    <location>
        <begin position="1"/>
        <end position="11"/>
    </location>
</feature>
<evidence type="ECO:0000256" key="11">
    <source>
        <dbReference type="ARBA" id="ARBA00023098"/>
    </source>
</evidence>
<evidence type="ECO:0000256" key="14">
    <source>
        <dbReference type="ARBA" id="ARBA00023221"/>
    </source>
</evidence>
<dbReference type="STRING" id="90262.A0A1X2I4J0"/>
<dbReference type="OrthoDB" id="10262235at2759"/>
<dbReference type="PROSITE" id="PS01018">
    <property type="entry name" value="STEROL_REDUCT_2"/>
    <property type="match status" value="1"/>
</dbReference>
<gene>
    <name evidence="22" type="ORF">BCR42DRAFT_495097</name>
</gene>
<dbReference type="GO" id="GO:0005789">
    <property type="term" value="C:endoplasmic reticulum membrane"/>
    <property type="evidence" value="ECO:0007669"/>
    <property type="project" value="TreeGrafter"/>
</dbReference>
<reference evidence="22 23" key="1">
    <citation type="submission" date="2016-07" db="EMBL/GenBank/DDBJ databases">
        <title>Pervasive Adenine N6-methylation of Active Genes in Fungi.</title>
        <authorList>
            <consortium name="DOE Joint Genome Institute"/>
            <person name="Mondo S.J."/>
            <person name="Dannebaum R.O."/>
            <person name="Kuo R.C."/>
            <person name="Labutti K."/>
            <person name="Haridas S."/>
            <person name="Kuo A."/>
            <person name="Salamov A."/>
            <person name="Ahrendt S.R."/>
            <person name="Lipzen A."/>
            <person name="Sullivan W."/>
            <person name="Andreopoulos W.B."/>
            <person name="Clum A."/>
            <person name="Lindquist E."/>
            <person name="Daum C."/>
            <person name="Ramamoorthy G.K."/>
            <person name="Gryganskyi A."/>
            <person name="Culley D."/>
            <person name="Magnuson J.K."/>
            <person name="James T.Y."/>
            <person name="O'Malley M.A."/>
            <person name="Stajich J.E."/>
            <person name="Spatafora J.W."/>
            <person name="Visel A."/>
            <person name="Grigoriev I.V."/>
        </authorList>
    </citation>
    <scope>NUCLEOTIDE SEQUENCE [LARGE SCALE GENOMIC DNA]</scope>
    <source>
        <strain evidence="22 23">NRRL 1336</strain>
    </source>
</reference>
<feature type="transmembrane region" description="Helical" evidence="21">
    <location>
        <begin position="297"/>
        <end position="314"/>
    </location>
</feature>
<evidence type="ECO:0000256" key="10">
    <source>
        <dbReference type="ARBA" id="ARBA00023011"/>
    </source>
</evidence>
<keyword evidence="9" id="KW-0560">Oxidoreductase</keyword>
<evidence type="ECO:0000313" key="22">
    <source>
        <dbReference type="EMBL" id="ORZ09233.1"/>
    </source>
</evidence>
<dbReference type="FunFam" id="1.20.120.1630:FF:000009">
    <property type="entry name" value="C-14 sterol reductase"/>
    <property type="match status" value="1"/>
</dbReference>
<comment type="similarity">
    <text evidence="2">Belongs to the ERG4/ERG24 family.</text>
</comment>
<evidence type="ECO:0000256" key="18">
    <source>
        <dbReference type="ARBA" id="ARBA00077841"/>
    </source>
</evidence>
<feature type="transmembrane region" description="Helical" evidence="21">
    <location>
        <begin position="437"/>
        <end position="463"/>
    </location>
</feature>
<dbReference type="PANTHER" id="PTHR21257">
    <property type="entry name" value="DELTA(14)-STEROL REDUCTASE"/>
    <property type="match status" value="1"/>
</dbReference>
<comment type="pathway">
    <text evidence="16">Steroid biosynthesis; zymosterol biosynthesis; zymosterol from lanosterol: step 2/6.</text>
</comment>
<evidence type="ECO:0000256" key="7">
    <source>
        <dbReference type="ARBA" id="ARBA00022955"/>
    </source>
</evidence>
<dbReference type="Pfam" id="PF01222">
    <property type="entry name" value="ERG4_ERG24"/>
    <property type="match status" value="1"/>
</dbReference>
<accession>A0A1X2I4J0</accession>
<evidence type="ECO:0000256" key="19">
    <source>
        <dbReference type="ARBA" id="ARBA00083315"/>
    </source>
</evidence>
<keyword evidence="23" id="KW-1185">Reference proteome</keyword>
<dbReference type="InterPro" id="IPR018083">
    <property type="entry name" value="Sterol_reductase_CS"/>
</dbReference>
<evidence type="ECO:0000256" key="3">
    <source>
        <dbReference type="ARBA" id="ARBA00012413"/>
    </source>
</evidence>
<keyword evidence="11" id="KW-0443">Lipid metabolism</keyword>
<keyword evidence="12 21" id="KW-0472">Membrane</keyword>